<keyword evidence="6" id="KW-1185">Reference proteome</keyword>
<evidence type="ECO:0000313" key="5">
    <source>
        <dbReference type="EMBL" id="QOV44778.1"/>
    </source>
</evidence>
<protein>
    <submittedName>
        <fullName evidence="5">Extracellular solute-binding protein</fullName>
    </submittedName>
</protein>
<feature type="chain" id="PRO_5038422564" evidence="4">
    <location>
        <begin position="23"/>
        <end position="463"/>
    </location>
</feature>
<dbReference type="InterPro" id="IPR050490">
    <property type="entry name" value="Bact_solute-bd_prot1"/>
</dbReference>
<evidence type="ECO:0000313" key="6">
    <source>
        <dbReference type="Proteomes" id="UP000594008"/>
    </source>
</evidence>
<gene>
    <name evidence="5" type="ORF">IPT68_01790</name>
</gene>
<dbReference type="SUPFAM" id="SSF53850">
    <property type="entry name" value="Periplasmic binding protein-like II"/>
    <property type="match status" value="1"/>
</dbReference>
<dbReference type="Proteomes" id="UP000594008">
    <property type="component" value="Chromosome"/>
</dbReference>
<reference evidence="5 6" key="1">
    <citation type="submission" date="2020-10" db="EMBL/GenBank/DDBJ databases">
        <title>Streptomyces chromofuscus complate genome analysis.</title>
        <authorList>
            <person name="Anwar N."/>
        </authorList>
    </citation>
    <scope>NUCLEOTIDE SEQUENCE [LARGE SCALE GENOMIC DNA]</scope>
    <source>
        <strain evidence="5 6">DSM 40273</strain>
    </source>
</reference>
<dbReference type="PROSITE" id="PS51257">
    <property type="entry name" value="PROKAR_LIPOPROTEIN"/>
    <property type="match status" value="1"/>
</dbReference>
<keyword evidence="2" id="KW-0813">Transport</keyword>
<keyword evidence="3 4" id="KW-0732">Signal</keyword>
<evidence type="ECO:0000256" key="3">
    <source>
        <dbReference type="ARBA" id="ARBA00022729"/>
    </source>
</evidence>
<accession>A0A7M2TAM2</accession>
<dbReference type="InterPro" id="IPR006059">
    <property type="entry name" value="SBP"/>
</dbReference>
<dbReference type="AlphaFoldDB" id="A0A7M2TAM2"/>
<dbReference type="KEGG" id="schf:IPT68_01790"/>
<dbReference type="PANTHER" id="PTHR43649">
    <property type="entry name" value="ARABINOSE-BINDING PROTEIN-RELATED"/>
    <property type="match status" value="1"/>
</dbReference>
<proteinExistence type="inferred from homology"/>
<evidence type="ECO:0000256" key="2">
    <source>
        <dbReference type="ARBA" id="ARBA00022448"/>
    </source>
</evidence>
<dbReference type="Pfam" id="PF13416">
    <property type="entry name" value="SBP_bac_8"/>
    <property type="match status" value="1"/>
</dbReference>
<feature type="signal peptide" evidence="4">
    <location>
        <begin position="1"/>
        <end position="22"/>
    </location>
</feature>
<evidence type="ECO:0000256" key="1">
    <source>
        <dbReference type="ARBA" id="ARBA00008520"/>
    </source>
</evidence>
<dbReference type="PANTHER" id="PTHR43649:SF34">
    <property type="entry name" value="ABC TRANSPORTER PERIPLASMIC-BINDING PROTEIN YCJN-RELATED"/>
    <property type="match status" value="1"/>
</dbReference>
<name>A0A7M2TAM2_STRCW</name>
<organism evidence="5 6">
    <name type="scientific">Streptomyces chromofuscus</name>
    <dbReference type="NCBI Taxonomy" id="42881"/>
    <lineage>
        <taxon>Bacteria</taxon>
        <taxon>Bacillati</taxon>
        <taxon>Actinomycetota</taxon>
        <taxon>Actinomycetes</taxon>
        <taxon>Kitasatosporales</taxon>
        <taxon>Streptomycetaceae</taxon>
        <taxon>Streptomyces</taxon>
    </lineage>
</organism>
<comment type="similarity">
    <text evidence="1">Belongs to the bacterial solute-binding protein 1 family.</text>
</comment>
<dbReference type="EMBL" id="CP063374">
    <property type="protein sequence ID" value="QOV44778.1"/>
    <property type="molecule type" value="Genomic_DNA"/>
</dbReference>
<dbReference type="RefSeq" id="WP_189697486.1">
    <property type="nucleotide sequence ID" value="NZ_BMTA01000005.1"/>
</dbReference>
<dbReference type="Gene3D" id="3.40.190.10">
    <property type="entry name" value="Periplasmic binding protein-like II"/>
    <property type="match status" value="1"/>
</dbReference>
<evidence type="ECO:0000256" key="4">
    <source>
        <dbReference type="SAM" id="SignalP"/>
    </source>
</evidence>
<sequence length="463" mass="48488">MKIRSLTAAGLLLTLTVGCTTGAPPDDSAADSGVADEITVWTVEDVQDRITATEKIIAGFTEQSGIKVNLVAISEAQFDKIVTTSAAGGTLPDVVAALSPAGVQSMAVSGLLDTKSTGEVVDALGRDTFSPTALNLTRDNEEQVAVPSDAWTQLLFYRKDLFAKAGLGTPNTYAKIEAAAKKLTSGGKWGIALSTKAGDPFTHQSFEHLALGNGCEMVDRDGTVTLDSAACKEAFSFYGDLARNYSADGNQDVDTTRANYFAGKAAMVIWSTFLLDELAGLRNDALPTCPECKGDPEFLAKNTGIVGPVSGPSGKPAQYGRVTSWALTKAGNAAASKQFVEYMMDEAYTDWLAIAPEGKVPVRKGTAGDPRKFVDAWSELKAGVDKKAPLTDFYSADVLETLIDGPDEVAPWGFSQGQGALVGATNGQLPVAGAVNDMVNGTDPHRAAEQADAAVTEIAESLK</sequence>